<evidence type="ECO:0000259" key="1">
    <source>
        <dbReference type="PROSITE" id="PS50878"/>
    </source>
</evidence>
<comment type="caution">
    <text evidence="2">The sequence shown here is derived from an EMBL/GenBank/DDBJ whole genome shotgun (WGS) entry which is preliminary data.</text>
</comment>
<protein>
    <recommendedName>
        <fullName evidence="1">Reverse transcriptase domain-containing protein</fullName>
    </recommendedName>
</protein>
<sequence length="138" mass="15595">MSPLLFVICLEYFSILLHNRTKVPSFKFHPKCGILNISHVAYADDLMLFPRGDYPSIKVLINALDEFANVFGLKVNFDKSNIFLGGLADHDLTYILHMIDFKEGTFPVRYMSIPLAPLKIVVAQYAPLLDSITNFITA</sequence>
<evidence type="ECO:0000313" key="3">
    <source>
        <dbReference type="Proteomes" id="UP001152523"/>
    </source>
</evidence>
<evidence type="ECO:0000313" key="2">
    <source>
        <dbReference type="EMBL" id="CAH9134616.1"/>
    </source>
</evidence>
<dbReference type="PANTHER" id="PTHR33116">
    <property type="entry name" value="REVERSE TRANSCRIPTASE ZINC-BINDING DOMAIN-CONTAINING PROTEIN-RELATED-RELATED"/>
    <property type="match status" value="1"/>
</dbReference>
<dbReference type="Pfam" id="PF00078">
    <property type="entry name" value="RVT_1"/>
    <property type="match status" value="1"/>
</dbReference>
<dbReference type="InterPro" id="IPR000477">
    <property type="entry name" value="RT_dom"/>
</dbReference>
<dbReference type="EMBL" id="CAMAPF010000982">
    <property type="protein sequence ID" value="CAH9134616.1"/>
    <property type="molecule type" value="Genomic_DNA"/>
</dbReference>
<gene>
    <name evidence="2" type="ORF">CEPIT_LOCUS33868</name>
</gene>
<proteinExistence type="predicted"/>
<keyword evidence="3" id="KW-1185">Reference proteome</keyword>
<name>A0AAV0FGP9_9ASTE</name>
<dbReference type="PROSITE" id="PS50878">
    <property type="entry name" value="RT_POL"/>
    <property type="match status" value="1"/>
</dbReference>
<accession>A0AAV0FGP9</accession>
<dbReference type="Proteomes" id="UP001152523">
    <property type="component" value="Unassembled WGS sequence"/>
</dbReference>
<dbReference type="PANTHER" id="PTHR33116:SF80">
    <property type="entry name" value="REVERSE TRANSCRIPTASE ZINC-BINDING DOMAIN-CONTAINING PROTEIN"/>
    <property type="match status" value="1"/>
</dbReference>
<reference evidence="2" key="1">
    <citation type="submission" date="2022-07" db="EMBL/GenBank/DDBJ databases">
        <authorList>
            <person name="Macas J."/>
            <person name="Novak P."/>
            <person name="Neumann P."/>
        </authorList>
    </citation>
    <scope>NUCLEOTIDE SEQUENCE</scope>
</reference>
<feature type="domain" description="Reverse transcriptase" evidence="1">
    <location>
        <begin position="1"/>
        <end position="115"/>
    </location>
</feature>
<dbReference type="AlphaFoldDB" id="A0AAV0FGP9"/>
<organism evidence="2 3">
    <name type="scientific">Cuscuta epithymum</name>
    <dbReference type="NCBI Taxonomy" id="186058"/>
    <lineage>
        <taxon>Eukaryota</taxon>
        <taxon>Viridiplantae</taxon>
        <taxon>Streptophyta</taxon>
        <taxon>Embryophyta</taxon>
        <taxon>Tracheophyta</taxon>
        <taxon>Spermatophyta</taxon>
        <taxon>Magnoliopsida</taxon>
        <taxon>eudicotyledons</taxon>
        <taxon>Gunneridae</taxon>
        <taxon>Pentapetalae</taxon>
        <taxon>asterids</taxon>
        <taxon>lamiids</taxon>
        <taxon>Solanales</taxon>
        <taxon>Convolvulaceae</taxon>
        <taxon>Cuscuteae</taxon>
        <taxon>Cuscuta</taxon>
        <taxon>Cuscuta subgen. Cuscuta</taxon>
    </lineage>
</organism>